<evidence type="ECO:0000313" key="3">
    <source>
        <dbReference type="Proteomes" id="UP001497457"/>
    </source>
</evidence>
<dbReference type="Gene3D" id="1.20.1280.50">
    <property type="match status" value="1"/>
</dbReference>
<dbReference type="Pfam" id="PF00646">
    <property type="entry name" value="F-box"/>
    <property type="match status" value="1"/>
</dbReference>
<dbReference type="Proteomes" id="UP001497457">
    <property type="component" value="Chromosome 15b"/>
</dbReference>
<name>A0ABC8Y166_9POAL</name>
<protein>
    <recommendedName>
        <fullName evidence="1">F-box domain-containing protein</fullName>
    </recommendedName>
</protein>
<dbReference type="SUPFAM" id="SSF81383">
    <property type="entry name" value="F-box domain"/>
    <property type="match status" value="1"/>
</dbReference>
<dbReference type="Pfam" id="PF24750">
    <property type="entry name" value="b-prop_At3g26010-like"/>
    <property type="match status" value="1"/>
</dbReference>
<dbReference type="CDD" id="cd22157">
    <property type="entry name" value="F-box_AtFBW1-like"/>
    <property type="match status" value="1"/>
</dbReference>
<dbReference type="AlphaFoldDB" id="A0ABC8Y166"/>
<feature type="domain" description="F-box" evidence="1">
    <location>
        <begin position="11"/>
        <end position="57"/>
    </location>
</feature>
<dbReference type="InterPro" id="IPR036047">
    <property type="entry name" value="F-box-like_dom_sf"/>
</dbReference>
<dbReference type="SMART" id="SM00256">
    <property type="entry name" value="FBOX"/>
    <property type="match status" value="1"/>
</dbReference>
<sequence>MAKRSKKKKRNNPAASLTDDLIVEILSRLPVKSLCRFKCVSRHWRALISHPEHRKKLPQTLAGVFYRSRDNTRFPQVTRHFSNVWEIGMRTLVRPSLSFFPRYESISLILDSCNGLLLCRLRSVTEISSSSHIASFRYLVCNPATKSWVVLPNSGCGSNLRITRLGFDPAVSLRFHVFEFIENEGEDVVGVQIYSSKTGTWSYKESEWDSETSLFYDGTRSVFLNGLLHLVVVHSGVVAVDVEGKTWWKLTVPDYRIDGDGWQPGFLGQYQGQLCYINECDYENDLSIWVLQDYATDDWILKHHVSIQRLCEKVMNPYRSRFYHVITVHPDSNLILYIAGQENTLMAYHVGREEAWVIKNLGSKCQPQYIPYTPFYTESLTNTHS</sequence>
<dbReference type="PROSITE" id="PS50181">
    <property type="entry name" value="FBOX"/>
    <property type="match status" value="1"/>
</dbReference>
<dbReference type="InterPro" id="IPR056592">
    <property type="entry name" value="Beta-prop_At3g26010-like"/>
</dbReference>
<evidence type="ECO:0000259" key="1">
    <source>
        <dbReference type="PROSITE" id="PS50181"/>
    </source>
</evidence>
<dbReference type="InterPro" id="IPR055290">
    <property type="entry name" value="At3g26010-like"/>
</dbReference>
<dbReference type="PANTHER" id="PTHR35546">
    <property type="entry name" value="F-BOX PROTEIN INTERACTION DOMAIN PROTEIN-RELATED"/>
    <property type="match status" value="1"/>
</dbReference>
<dbReference type="PANTHER" id="PTHR35546:SF80">
    <property type="entry name" value="F-BOX DOMAIN CONTAINING PROTEIN EXPRESSED"/>
    <property type="match status" value="1"/>
</dbReference>
<organism evidence="2 3">
    <name type="scientific">Urochloa decumbens</name>
    <dbReference type="NCBI Taxonomy" id="240449"/>
    <lineage>
        <taxon>Eukaryota</taxon>
        <taxon>Viridiplantae</taxon>
        <taxon>Streptophyta</taxon>
        <taxon>Embryophyta</taxon>
        <taxon>Tracheophyta</taxon>
        <taxon>Spermatophyta</taxon>
        <taxon>Magnoliopsida</taxon>
        <taxon>Liliopsida</taxon>
        <taxon>Poales</taxon>
        <taxon>Poaceae</taxon>
        <taxon>PACMAD clade</taxon>
        <taxon>Panicoideae</taxon>
        <taxon>Panicodae</taxon>
        <taxon>Paniceae</taxon>
        <taxon>Melinidinae</taxon>
        <taxon>Urochloa</taxon>
    </lineage>
</organism>
<dbReference type="NCBIfam" id="TIGR01640">
    <property type="entry name" value="F_box_assoc_1"/>
    <property type="match status" value="1"/>
</dbReference>
<keyword evidence="3" id="KW-1185">Reference proteome</keyword>
<reference evidence="2" key="1">
    <citation type="submission" date="2024-10" db="EMBL/GenBank/DDBJ databases">
        <authorList>
            <person name="Ryan C."/>
        </authorList>
    </citation>
    <scope>NUCLEOTIDE SEQUENCE [LARGE SCALE GENOMIC DNA]</scope>
</reference>
<gene>
    <name evidence="2" type="ORF">URODEC1_LOCUS28953</name>
</gene>
<dbReference type="InterPro" id="IPR017451">
    <property type="entry name" value="F-box-assoc_interact_dom"/>
</dbReference>
<evidence type="ECO:0000313" key="2">
    <source>
        <dbReference type="EMBL" id="CAL4934889.1"/>
    </source>
</evidence>
<accession>A0ABC8Y166</accession>
<dbReference type="InterPro" id="IPR001810">
    <property type="entry name" value="F-box_dom"/>
</dbReference>
<proteinExistence type="predicted"/>
<dbReference type="EMBL" id="OZ075125">
    <property type="protein sequence ID" value="CAL4934889.1"/>
    <property type="molecule type" value="Genomic_DNA"/>
</dbReference>